<name>A0A934X6M2_9MICO</name>
<evidence type="ECO:0000256" key="1">
    <source>
        <dbReference type="SAM" id="MobiDB-lite"/>
    </source>
</evidence>
<accession>A0A934X6M2</accession>
<organism evidence="2 3">
    <name type="scientific">Candidatus Phosphoribacter hodrii</name>
    <dbReference type="NCBI Taxonomy" id="2953743"/>
    <lineage>
        <taxon>Bacteria</taxon>
        <taxon>Bacillati</taxon>
        <taxon>Actinomycetota</taxon>
        <taxon>Actinomycetes</taxon>
        <taxon>Micrococcales</taxon>
        <taxon>Dermatophilaceae</taxon>
        <taxon>Candidatus Phosphoribacter</taxon>
    </lineage>
</organism>
<dbReference type="EMBL" id="JADIXZ010000008">
    <property type="protein sequence ID" value="MBK6302191.1"/>
    <property type="molecule type" value="Genomic_DNA"/>
</dbReference>
<dbReference type="InterPro" id="IPR011009">
    <property type="entry name" value="Kinase-like_dom_sf"/>
</dbReference>
<evidence type="ECO:0000313" key="3">
    <source>
        <dbReference type="Proteomes" id="UP000718281"/>
    </source>
</evidence>
<sequence>MLDPKAAGEIARAFGLGANARLEGPVAHGRKGEVWRLVTDEGRYAVKALFGTVFRERAERDAAYQDVVRDTGVPMPAVLRTLSGQRLGRRRWAAPQRDRQGLRMGRHPRAAP</sequence>
<evidence type="ECO:0008006" key="4">
    <source>
        <dbReference type="Google" id="ProtNLM"/>
    </source>
</evidence>
<feature type="region of interest" description="Disordered" evidence="1">
    <location>
        <begin position="89"/>
        <end position="112"/>
    </location>
</feature>
<comment type="caution">
    <text evidence="2">The sequence shown here is derived from an EMBL/GenBank/DDBJ whole genome shotgun (WGS) entry which is preliminary data.</text>
</comment>
<protein>
    <recommendedName>
        <fullName evidence="4">Aminoglycoside phosphotransferase domain-containing protein</fullName>
    </recommendedName>
</protein>
<reference evidence="2 3" key="1">
    <citation type="submission" date="2020-10" db="EMBL/GenBank/DDBJ databases">
        <title>Connecting structure to function with the recovery of over 1000 high-quality activated sludge metagenome-assembled genomes encoding full-length rRNA genes using long-read sequencing.</title>
        <authorList>
            <person name="Singleton C.M."/>
            <person name="Petriglieri F."/>
            <person name="Kristensen J.M."/>
            <person name="Kirkegaard R.H."/>
            <person name="Michaelsen T.Y."/>
            <person name="Andersen M.H."/>
            <person name="Karst S.M."/>
            <person name="Dueholm M.S."/>
            <person name="Nielsen P.H."/>
            <person name="Albertsen M."/>
        </authorList>
    </citation>
    <scope>NUCLEOTIDE SEQUENCE [LARGE SCALE GENOMIC DNA]</scope>
    <source>
        <strain evidence="2">AalE_18-Q3-R2-46_BAT3C.188</strain>
    </source>
</reference>
<dbReference type="Proteomes" id="UP000718281">
    <property type="component" value="Unassembled WGS sequence"/>
</dbReference>
<dbReference type="AlphaFoldDB" id="A0A934X6M2"/>
<evidence type="ECO:0000313" key="2">
    <source>
        <dbReference type="EMBL" id="MBK6302191.1"/>
    </source>
</evidence>
<dbReference type="SUPFAM" id="SSF56112">
    <property type="entry name" value="Protein kinase-like (PK-like)"/>
    <property type="match status" value="1"/>
</dbReference>
<gene>
    <name evidence="2" type="ORF">IPF40_14535</name>
</gene>
<proteinExistence type="predicted"/>